<comment type="subcellular location">
    <subcellularLocation>
        <location evidence="1">Membrane</location>
        <topology evidence="1">Multi-pass membrane protein</topology>
    </subcellularLocation>
</comment>
<gene>
    <name evidence="7" type="ORF">OCV51_06900</name>
</gene>
<dbReference type="Pfam" id="PF01957">
    <property type="entry name" value="NfeD"/>
    <property type="match status" value="1"/>
</dbReference>
<proteinExistence type="predicted"/>
<evidence type="ECO:0000256" key="5">
    <source>
        <dbReference type="SAM" id="Phobius"/>
    </source>
</evidence>
<dbReference type="PANTHER" id="PTHR33507:SF3">
    <property type="entry name" value="INNER MEMBRANE PROTEIN YBBJ"/>
    <property type="match status" value="1"/>
</dbReference>
<dbReference type="Gene3D" id="2.40.50.140">
    <property type="entry name" value="Nucleic acid-binding proteins"/>
    <property type="match status" value="1"/>
</dbReference>
<sequence>MEGMITTIAGRNVIWLAIFIILLLIEALTVGLVTIWFAGGALAAIAVNSLGIGLVGQGAVFLLVSCLLFVFTRPWAMKYINKKRIKTNYEKEIGKVIKISERVDNLAQSGKSVVDGQEWTVRAAADKEILEIGELAKVIAVSGVKLIVEKYKEE</sequence>
<dbReference type="SUPFAM" id="SSF141322">
    <property type="entry name" value="NfeD domain-like"/>
    <property type="match status" value="1"/>
</dbReference>
<evidence type="ECO:0000259" key="6">
    <source>
        <dbReference type="Pfam" id="PF01957"/>
    </source>
</evidence>
<reference evidence="7 8" key="1">
    <citation type="journal article" date="2021" name="ISME Commun">
        <title>Automated analysis of genomic sequences facilitates high-throughput and comprehensive description of bacteria.</title>
        <authorList>
            <person name="Hitch T.C.A."/>
        </authorList>
    </citation>
    <scope>NUCLEOTIDE SEQUENCE [LARGE SCALE GENOMIC DNA]</scope>
    <source>
        <strain evidence="7 8">H2_18</strain>
    </source>
</reference>
<dbReference type="InterPro" id="IPR002810">
    <property type="entry name" value="NfeD-like_C"/>
</dbReference>
<evidence type="ECO:0000313" key="8">
    <source>
        <dbReference type="Proteomes" id="UP001652394"/>
    </source>
</evidence>
<protein>
    <submittedName>
        <fullName evidence="7">NfeD family protein</fullName>
    </submittedName>
</protein>
<dbReference type="PANTHER" id="PTHR33507">
    <property type="entry name" value="INNER MEMBRANE PROTEIN YBBJ"/>
    <property type="match status" value="1"/>
</dbReference>
<comment type="caution">
    <text evidence="7">The sequence shown here is derived from an EMBL/GenBank/DDBJ whole genome shotgun (WGS) entry which is preliminary data.</text>
</comment>
<organism evidence="7 8">
    <name type="scientific">Faecalicatena acetigenes</name>
    <dbReference type="NCBI Taxonomy" id="2981790"/>
    <lineage>
        <taxon>Bacteria</taxon>
        <taxon>Bacillati</taxon>
        <taxon>Bacillota</taxon>
        <taxon>Clostridia</taxon>
        <taxon>Lachnospirales</taxon>
        <taxon>Lachnospiraceae</taxon>
        <taxon>Faecalicatena</taxon>
    </lineage>
</organism>
<name>A0ABT2TAX2_9FIRM</name>
<keyword evidence="3 5" id="KW-1133">Transmembrane helix</keyword>
<evidence type="ECO:0000313" key="7">
    <source>
        <dbReference type="EMBL" id="MCU6747382.1"/>
    </source>
</evidence>
<feature type="transmembrane region" description="Helical" evidence="5">
    <location>
        <begin position="12"/>
        <end position="38"/>
    </location>
</feature>
<dbReference type="Proteomes" id="UP001652394">
    <property type="component" value="Unassembled WGS sequence"/>
</dbReference>
<evidence type="ECO:0000256" key="2">
    <source>
        <dbReference type="ARBA" id="ARBA00022692"/>
    </source>
</evidence>
<accession>A0ABT2TAX2</accession>
<dbReference type="RefSeq" id="WP_082667453.1">
    <property type="nucleotide sequence ID" value="NZ_JAOQJX010000008.1"/>
</dbReference>
<keyword evidence="4 5" id="KW-0472">Membrane</keyword>
<feature type="domain" description="NfeD-like C-terminal" evidence="6">
    <location>
        <begin position="92"/>
        <end position="150"/>
    </location>
</feature>
<dbReference type="InterPro" id="IPR052165">
    <property type="entry name" value="Membrane_assoc_protease"/>
</dbReference>
<keyword evidence="8" id="KW-1185">Reference proteome</keyword>
<evidence type="ECO:0000256" key="4">
    <source>
        <dbReference type="ARBA" id="ARBA00023136"/>
    </source>
</evidence>
<dbReference type="EMBL" id="JAOQJX010000008">
    <property type="protein sequence ID" value="MCU6747382.1"/>
    <property type="molecule type" value="Genomic_DNA"/>
</dbReference>
<feature type="transmembrane region" description="Helical" evidence="5">
    <location>
        <begin position="50"/>
        <end position="76"/>
    </location>
</feature>
<evidence type="ECO:0000256" key="3">
    <source>
        <dbReference type="ARBA" id="ARBA00022989"/>
    </source>
</evidence>
<evidence type="ECO:0000256" key="1">
    <source>
        <dbReference type="ARBA" id="ARBA00004141"/>
    </source>
</evidence>
<keyword evidence="2 5" id="KW-0812">Transmembrane</keyword>
<dbReference type="InterPro" id="IPR012340">
    <property type="entry name" value="NA-bd_OB-fold"/>
</dbReference>